<sequence>MFPAGRRCLAFRFVKSYPHRNLDDTCQYQDVVTVLSTEHFTMAVGFVSHNFTPRLNQIRITPRQC</sequence>
<dbReference type="EMBL" id="LRGB01000056">
    <property type="protein sequence ID" value="KZS21170.1"/>
    <property type="molecule type" value="Genomic_DNA"/>
</dbReference>
<dbReference type="Proteomes" id="UP000076858">
    <property type="component" value="Unassembled WGS sequence"/>
</dbReference>
<accession>A0A162SC24</accession>
<evidence type="ECO:0000313" key="1">
    <source>
        <dbReference type="EMBL" id="KZS21170.1"/>
    </source>
</evidence>
<keyword evidence="2" id="KW-1185">Reference proteome</keyword>
<gene>
    <name evidence="1" type="ORF">APZ42_011978</name>
</gene>
<proteinExistence type="predicted"/>
<comment type="caution">
    <text evidence="1">The sequence shown here is derived from an EMBL/GenBank/DDBJ whole genome shotgun (WGS) entry which is preliminary data.</text>
</comment>
<protein>
    <submittedName>
        <fullName evidence="1">Uncharacterized protein</fullName>
    </submittedName>
</protein>
<dbReference type="AlphaFoldDB" id="A0A162SC24"/>
<reference evidence="1 2" key="1">
    <citation type="submission" date="2016-03" db="EMBL/GenBank/DDBJ databases">
        <title>EvidentialGene: Evidence-directed Construction of Genes on Genomes.</title>
        <authorList>
            <person name="Gilbert D.G."/>
            <person name="Choi J.-H."/>
            <person name="Mockaitis K."/>
            <person name="Colbourne J."/>
            <person name="Pfrender M."/>
        </authorList>
    </citation>
    <scope>NUCLEOTIDE SEQUENCE [LARGE SCALE GENOMIC DNA]</scope>
    <source>
        <strain evidence="1 2">Xinb3</strain>
        <tissue evidence="1">Complete organism</tissue>
    </source>
</reference>
<organism evidence="1 2">
    <name type="scientific">Daphnia magna</name>
    <dbReference type="NCBI Taxonomy" id="35525"/>
    <lineage>
        <taxon>Eukaryota</taxon>
        <taxon>Metazoa</taxon>
        <taxon>Ecdysozoa</taxon>
        <taxon>Arthropoda</taxon>
        <taxon>Crustacea</taxon>
        <taxon>Branchiopoda</taxon>
        <taxon>Diplostraca</taxon>
        <taxon>Cladocera</taxon>
        <taxon>Anomopoda</taxon>
        <taxon>Daphniidae</taxon>
        <taxon>Daphnia</taxon>
    </lineage>
</organism>
<name>A0A162SC24_9CRUS</name>
<evidence type="ECO:0000313" key="2">
    <source>
        <dbReference type="Proteomes" id="UP000076858"/>
    </source>
</evidence>